<organism evidence="1 2">
    <name type="scientific">Miscanthus lutarioriparius</name>
    <dbReference type="NCBI Taxonomy" id="422564"/>
    <lineage>
        <taxon>Eukaryota</taxon>
        <taxon>Viridiplantae</taxon>
        <taxon>Streptophyta</taxon>
        <taxon>Embryophyta</taxon>
        <taxon>Tracheophyta</taxon>
        <taxon>Spermatophyta</taxon>
        <taxon>Magnoliopsida</taxon>
        <taxon>Liliopsida</taxon>
        <taxon>Poales</taxon>
        <taxon>Poaceae</taxon>
        <taxon>PACMAD clade</taxon>
        <taxon>Panicoideae</taxon>
        <taxon>Andropogonodae</taxon>
        <taxon>Andropogoneae</taxon>
        <taxon>Saccharinae</taxon>
        <taxon>Miscanthus</taxon>
    </lineage>
</organism>
<comment type="caution">
    <text evidence="1">The sequence shown here is derived from an EMBL/GenBank/DDBJ whole genome shotgun (WGS) entry which is preliminary data.</text>
</comment>
<proteinExistence type="predicted"/>
<evidence type="ECO:0000313" key="2">
    <source>
        <dbReference type="Proteomes" id="UP000604825"/>
    </source>
</evidence>
<dbReference type="AlphaFoldDB" id="A0A811R6F0"/>
<dbReference type="OrthoDB" id="693119at2759"/>
<name>A0A811R6F0_9POAL</name>
<sequence>MEANTKAHPRRARRSVRQPRPNWEMRFVDLKRTRANCDAYFHQQSTSKDHVEQGLSDPENTYPKQIQGRVCVEALEAAAASFVVWRPEIEDAICDIKMEVNNIVKHWDHAVIDTLSHDLSHGSACVCNCTLT</sequence>
<keyword evidence="2" id="KW-1185">Reference proteome</keyword>
<protein>
    <submittedName>
        <fullName evidence="1">Uncharacterized protein</fullName>
    </submittedName>
</protein>
<reference evidence="1" key="1">
    <citation type="submission" date="2020-10" db="EMBL/GenBank/DDBJ databases">
        <authorList>
            <person name="Han B."/>
            <person name="Lu T."/>
            <person name="Zhao Q."/>
            <person name="Huang X."/>
            <person name="Zhao Y."/>
        </authorList>
    </citation>
    <scope>NUCLEOTIDE SEQUENCE</scope>
</reference>
<dbReference type="Proteomes" id="UP000604825">
    <property type="component" value="Unassembled WGS sequence"/>
</dbReference>
<dbReference type="EMBL" id="CAJGYO010000013">
    <property type="protein sequence ID" value="CAD6265630.1"/>
    <property type="molecule type" value="Genomic_DNA"/>
</dbReference>
<accession>A0A811R6F0</accession>
<gene>
    <name evidence="1" type="ORF">NCGR_LOCUS48935</name>
</gene>
<evidence type="ECO:0000313" key="1">
    <source>
        <dbReference type="EMBL" id="CAD6265630.1"/>
    </source>
</evidence>